<dbReference type="STRING" id="1149755.A0A2J6S571"/>
<gene>
    <name evidence="3" type="ORF">L207DRAFT_576797</name>
</gene>
<dbReference type="Pfam" id="PF11374">
    <property type="entry name" value="DUF3176"/>
    <property type="match status" value="1"/>
</dbReference>
<keyword evidence="4" id="KW-1185">Reference proteome</keyword>
<feature type="region of interest" description="Disordered" evidence="1">
    <location>
        <begin position="1"/>
        <end position="32"/>
    </location>
</feature>
<dbReference type="Proteomes" id="UP000235786">
    <property type="component" value="Unassembled WGS sequence"/>
</dbReference>
<dbReference type="PANTHER" id="PTHR35394">
    <property type="entry name" value="DUF3176 DOMAIN-CONTAINING PROTEIN"/>
    <property type="match status" value="1"/>
</dbReference>
<keyword evidence="2" id="KW-1133">Transmembrane helix</keyword>
<evidence type="ECO:0000313" key="4">
    <source>
        <dbReference type="Proteomes" id="UP000235786"/>
    </source>
</evidence>
<accession>A0A2J6S571</accession>
<proteinExistence type="predicted"/>
<evidence type="ECO:0000256" key="2">
    <source>
        <dbReference type="SAM" id="Phobius"/>
    </source>
</evidence>
<feature type="transmembrane region" description="Helical" evidence="2">
    <location>
        <begin position="113"/>
        <end position="133"/>
    </location>
</feature>
<reference evidence="3 4" key="1">
    <citation type="submission" date="2016-04" db="EMBL/GenBank/DDBJ databases">
        <title>A degradative enzymes factory behind the ericoid mycorrhizal symbiosis.</title>
        <authorList>
            <consortium name="DOE Joint Genome Institute"/>
            <person name="Martino E."/>
            <person name="Morin E."/>
            <person name="Grelet G."/>
            <person name="Kuo A."/>
            <person name="Kohler A."/>
            <person name="Daghino S."/>
            <person name="Barry K."/>
            <person name="Choi C."/>
            <person name="Cichocki N."/>
            <person name="Clum A."/>
            <person name="Copeland A."/>
            <person name="Hainaut M."/>
            <person name="Haridas S."/>
            <person name="Labutti K."/>
            <person name="Lindquist E."/>
            <person name="Lipzen A."/>
            <person name="Khouja H.-R."/>
            <person name="Murat C."/>
            <person name="Ohm R."/>
            <person name="Olson A."/>
            <person name="Spatafora J."/>
            <person name="Veneault-Fourrey C."/>
            <person name="Henrissat B."/>
            <person name="Grigoriev I."/>
            <person name="Martin F."/>
            <person name="Perotto S."/>
        </authorList>
    </citation>
    <scope>NUCLEOTIDE SEQUENCE [LARGE SCALE GENOMIC DNA]</scope>
    <source>
        <strain evidence="3 4">F</strain>
    </source>
</reference>
<feature type="transmembrane region" description="Helical" evidence="2">
    <location>
        <begin position="680"/>
        <end position="702"/>
    </location>
</feature>
<keyword evidence="2" id="KW-0812">Transmembrane</keyword>
<protein>
    <submittedName>
        <fullName evidence="3">Uncharacterized protein</fullName>
    </submittedName>
</protein>
<evidence type="ECO:0000313" key="3">
    <source>
        <dbReference type="EMBL" id="PMD45915.1"/>
    </source>
</evidence>
<sequence length="784" mass="85959">MAPVSRKPLPATYAPLNQNHPSSFNYAQNDNSNHRPVDFFEVERPRRHIAYPEESEMVEFDSIERLAAHRTVDNHLNVPQPDSNGYDPYEYNHANGYSSQHRYRIFWHWKGEFAALLFAAALVAAMYALLISYNGRPVPDWGYSINLSTLLSLLSTLFRAIIGTVIAQVISQAKWTWYTGTQAQLLQTFQDFDSGSRGTLGSLFLIPKVIRHSLIAALGALVMVASLAVGPFVQQAIKTTSCASPVPGATASLPYANYVPRQAIILVESGGIVDYSQISAQYIDNAVLASLTGGEDITGSQLSPVCSTGNCTFPIGDPFDNGTFSAESFSTIGLCSSCVDASSLVDFFYENYTETNYNYGLPDGLSLSYGYNNGDYAYGTFASITTDSSLSWLGTLLTPNLAQASRWALVNVTYLAFSSARCGDTATPECPLLTNYSTPTVLDTDKPAGPVAVTCALYPCIRRSLPSVINNKLSEIQLDNKIVWPVSIPAIDLSDNPMVANFEYYAEIQSPCRVNDTVYTIQNMSTAPDSTNLSLHETMLDGTVQVKNVSAPEACIYRHGVVFADVLKGILGAGQGAISVFSNSTCFTTVMYSFGLQCGDGPALGGGTWMYSLFKNGNASVSDIEGFFEGFAVAMTNSYRSTFGSSTFNETAFLQGQLLPPSREVQGIVWQDSLCISVQWMWLLLPAVIALLTTLLLIWTVAKGWKLRRVEPVWKDNVLPAIIYKDRFKGQDGATLEQVIEESQGGTERQVGRLLELDEIKKIANNSMVSFHWSAMHEQLRRRK</sequence>
<feature type="compositionally biased region" description="Polar residues" evidence="1">
    <location>
        <begin position="15"/>
        <end position="31"/>
    </location>
</feature>
<feature type="transmembrane region" description="Helical" evidence="2">
    <location>
        <begin position="145"/>
        <end position="167"/>
    </location>
</feature>
<dbReference type="EMBL" id="KZ613939">
    <property type="protein sequence ID" value="PMD45915.1"/>
    <property type="molecule type" value="Genomic_DNA"/>
</dbReference>
<dbReference type="InterPro" id="IPR021514">
    <property type="entry name" value="DUF3176"/>
</dbReference>
<evidence type="ECO:0000256" key="1">
    <source>
        <dbReference type="SAM" id="MobiDB-lite"/>
    </source>
</evidence>
<dbReference type="AlphaFoldDB" id="A0A2J6S571"/>
<name>A0A2J6S571_HYAVF</name>
<dbReference type="OrthoDB" id="5242705at2759"/>
<organism evidence="3 4">
    <name type="scientific">Hyaloscypha variabilis (strain UAMH 11265 / GT02V1 / F)</name>
    <name type="common">Meliniomyces variabilis</name>
    <dbReference type="NCBI Taxonomy" id="1149755"/>
    <lineage>
        <taxon>Eukaryota</taxon>
        <taxon>Fungi</taxon>
        <taxon>Dikarya</taxon>
        <taxon>Ascomycota</taxon>
        <taxon>Pezizomycotina</taxon>
        <taxon>Leotiomycetes</taxon>
        <taxon>Helotiales</taxon>
        <taxon>Hyaloscyphaceae</taxon>
        <taxon>Hyaloscypha</taxon>
        <taxon>Hyaloscypha variabilis</taxon>
    </lineage>
</organism>
<keyword evidence="2" id="KW-0472">Membrane</keyword>
<dbReference type="PANTHER" id="PTHR35394:SF5">
    <property type="entry name" value="DUF3176 DOMAIN-CONTAINING PROTEIN"/>
    <property type="match status" value="1"/>
</dbReference>
<feature type="transmembrane region" description="Helical" evidence="2">
    <location>
        <begin position="214"/>
        <end position="233"/>
    </location>
</feature>